<feature type="compositionally biased region" description="Low complexity" evidence="1">
    <location>
        <begin position="50"/>
        <end position="63"/>
    </location>
</feature>
<dbReference type="InterPro" id="IPR013431">
    <property type="entry name" value="Delta_60_rpt"/>
</dbReference>
<evidence type="ECO:0000256" key="1">
    <source>
        <dbReference type="SAM" id="MobiDB-lite"/>
    </source>
</evidence>
<gene>
    <name evidence="2" type="ORF">AKJ09_08833</name>
</gene>
<dbReference type="EMBL" id="CP012333">
    <property type="protein sequence ID" value="AKV02170.1"/>
    <property type="molecule type" value="Genomic_DNA"/>
</dbReference>
<sequence length="544" mass="53171">MASYFRSLFSLGSGLVLVSIVGTGCASILGFDETTVRTEPLPGADGGGLADVDGGSTEGGSTEPGAPTLSVSPVSVVVRRAGATSTVTVTVDRNDVTGPLNVSVNGLPQGVTASGSAIPEGASQASIVLTATKSAALGGATATFALDGTSSSENVHLLVADASGAFDTTFGDHGFVKDDARGTRSIFYGLAVAADGKVVAGGIANTDPLSPGGWLVRRFSASGALETAFAPTLPTDGEVRAVAIDAAGRIVVVGASSAQAGAPAQMTVVRLTSAGVVDTSFGGGPVRLFAVADAPAGSEGFGVAFQPDGAVLVAGVRHDVGSDSGVVARLTDAGKLDTTFNSGKPLVVTGHSFVGVAPGTNGSIVAGGTSGSGGSFSVVSRTAAGASDTTFGQNGELAFGIGFHGLGFARAADGTFALVGDSSASPTLYTAGVATSGGVQAWVRGVANGTGASAFHGVTVQDDGKIVAVGHTAVMNGEARVTRLLSNGSVDETFATAGTAFIEPPGSANGIDVSLYATTVQVDGRILAAGARANAGAAIYRIWP</sequence>
<reference evidence="2 3" key="1">
    <citation type="submission" date="2015-08" db="EMBL/GenBank/DDBJ databases">
        <authorList>
            <person name="Babu N.S."/>
            <person name="Beckwith C.J."/>
            <person name="Beseler K.G."/>
            <person name="Brison A."/>
            <person name="Carone J.V."/>
            <person name="Caskin T.P."/>
            <person name="Diamond M."/>
            <person name="Durham M.E."/>
            <person name="Foxe J.M."/>
            <person name="Go M."/>
            <person name="Henderson B.A."/>
            <person name="Jones I.B."/>
            <person name="McGettigan J.A."/>
            <person name="Micheletti S.J."/>
            <person name="Nasrallah M.E."/>
            <person name="Ortiz D."/>
            <person name="Piller C.R."/>
            <person name="Privatt S.R."/>
            <person name="Schneider S.L."/>
            <person name="Sharp S."/>
            <person name="Smith T.C."/>
            <person name="Stanton J.D."/>
            <person name="Ullery H.E."/>
            <person name="Wilson R.J."/>
            <person name="Serrano M.G."/>
            <person name="Buck G."/>
            <person name="Lee V."/>
            <person name="Wang Y."/>
            <person name="Carvalho R."/>
            <person name="Voegtly L."/>
            <person name="Shi R."/>
            <person name="Duckworth R."/>
            <person name="Johnson A."/>
            <person name="Loviza R."/>
            <person name="Walstead R."/>
            <person name="Shah Z."/>
            <person name="Kiflezghi M."/>
            <person name="Wade K."/>
            <person name="Ball S.L."/>
            <person name="Bradley K.W."/>
            <person name="Asai D.J."/>
            <person name="Bowman C.A."/>
            <person name="Russell D.A."/>
            <person name="Pope W.H."/>
            <person name="Jacobs-Sera D."/>
            <person name="Hendrix R.W."/>
            <person name="Hatfull G.F."/>
        </authorList>
    </citation>
    <scope>NUCLEOTIDE SEQUENCE [LARGE SCALE GENOMIC DNA]</scope>
    <source>
        <strain evidence="2 3">DSM 27648</strain>
    </source>
</reference>
<dbReference type="STRING" id="1391654.AKJ09_08833"/>
<evidence type="ECO:0000313" key="2">
    <source>
        <dbReference type="EMBL" id="AKV02170.1"/>
    </source>
</evidence>
<evidence type="ECO:0000313" key="3">
    <source>
        <dbReference type="Proteomes" id="UP000064967"/>
    </source>
</evidence>
<dbReference type="SUPFAM" id="SSF101898">
    <property type="entry name" value="NHL repeat"/>
    <property type="match status" value="1"/>
</dbReference>
<organism evidence="2 3">
    <name type="scientific">Labilithrix luteola</name>
    <dbReference type="NCBI Taxonomy" id="1391654"/>
    <lineage>
        <taxon>Bacteria</taxon>
        <taxon>Pseudomonadati</taxon>
        <taxon>Myxococcota</taxon>
        <taxon>Polyangia</taxon>
        <taxon>Polyangiales</taxon>
        <taxon>Labilitrichaceae</taxon>
        <taxon>Labilithrix</taxon>
    </lineage>
</organism>
<dbReference type="KEGG" id="llu:AKJ09_08833"/>
<keyword evidence="3" id="KW-1185">Reference proteome</keyword>
<dbReference type="AlphaFoldDB" id="A0A0K1Q9T0"/>
<dbReference type="OrthoDB" id="5904383at2"/>
<accession>A0A0K1Q9T0</accession>
<dbReference type="Gene3D" id="2.80.10.50">
    <property type="match status" value="3"/>
</dbReference>
<proteinExistence type="predicted"/>
<feature type="region of interest" description="Disordered" evidence="1">
    <location>
        <begin position="39"/>
        <end position="69"/>
    </location>
</feature>
<dbReference type="Pfam" id="PF17164">
    <property type="entry name" value="DUF5122"/>
    <property type="match status" value="3"/>
</dbReference>
<dbReference type="NCBIfam" id="TIGR02608">
    <property type="entry name" value="delta_60_rpt"/>
    <property type="match status" value="5"/>
</dbReference>
<dbReference type="PROSITE" id="PS51257">
    <property type="entry name" value="PROKAR_LIPOPROTEIN"/>
    <property type="match status" value="1"/>
</dbReference>
<protein>
    <submittedName>
        <fullName evidence="2">RTX toxin</fullName>
    </submittedName>
</protein>
<dbReference type="RefSeq" id="WP_146653127.1">
    <property type="nucleotide sequence ID" value="NZ_CP012333.1"/>
</dbReference>
<name>A0A0K1Q9T0_9BACT</name>
<dbReference type="Proteomes" id="UP000064967">
    <property type="component" value="Chromosome"/>
</dbReference>